<proteinExistence type="predicted"/>
<dbReference type="PANTHER" id="PTHR33112:SF16">
    <property type="entry name" value="HETEROKARYON INCOMPATIBILITY DOMAIN-CONTAINING PROTEIN"/>
    <property type="match status" value="1"/>
</dbReference>
<gene>
    <name evidence="3" type="ORF">VM1G_04751</name>
</gene>
<protein>
    <recommendedName>
        <fullName evidence="2">Heterokaryon incompatibility domain-containing protein</fullName>
    </recommendedName>
</protein>
<dbReference type="PANTHER" id="PTHR33112">
    <property type="entry name" value="DOMAIN PROTEIN, PUTATIVE-RELATED"/>
    <property type="match status" value="1"/>
</dbReference>
<evidence type="ECO:0000313" key="3">
    <source>
        <dbReference type="EMBL" id="KUI69224.1"/>
    </source>
</evidence>
<dbReference type="OrthoDB" id="47007at2759"/>
<name>A0A194VYC6_CYTMA</name>
<sequence>MPSSSMTEESSSERTIGQPDISGSGRLTHWQWDFREARSELQNCVDNHDCDRSWTAELPTRLLDLQSTDANKVKLIVTKQAFLNTVPTEHTRYAALSYCWGVGTTLTTTPSKLQEHMHTIRVSSLPLTLQQTIQATRDLGFRYLWIDALCILQREGGDLDAEALIDWQKESVRMHLVYGNATLTIVAAAASNSGQGLLCGGGTLHPVEYGQGIPLHSQPLSSRAWTLQEWLLSNRLLVFTTGGIYFICNRTRNRGQNGIYNVEFTTPNSDAGGLWGLLIENHCSRNITNPGDKLPAISGLAQRYAAISNFSERDYRAGLWRSTLLRDLLWVHYSGDTYGVKEPDQMGRRPGRAPTWSWASIDGNTGYRYFNLAGSETAKIKDCQVKLAVDSDFLGQVKSGVLVVSCDYMIAVLGPPSTRQNIRQEEWPCTLYTKDKSPQVLGGFWPDDASELESCDRMADLLCLQFVEEAGEEVEGIVVRFDEQEDAHVRVGYFLCDHDRFNLQSRGGLDFKIV</sequence>
<evidence type="ECO:0000259" key="2">
    <source>
        <dbReference type="Pfam" id="PF06985"/>
    </source>
</evidence>
<reference evidence="3" key="1">
    <citation type="submission" date="2014-12" db="EMBL/GenBank/DDBJ databases">
        <title>Genome Sequence of Valsa Canker Pathogens Uncovers a Specific Adaption of Colonization on Woody Bark.</title>
        <authorList>
            <person name="Yin Z."/>
            <person name="Liu H."/>
            <person name="Gao X."/>
            <person name="Li Z."/>
            <person name="Song N."/>
            <person name="Ke X."/>
            <person name="Dai Q."/>
            <person name="Wu Y."/>
            <person name="Sun Y."/>
            <person name="Xu J.-R."/>
            <person name="Kang Z.K."/>
            <person name="Wang L."/>
            <person name="Huang L."/>
        </authorList>
    </citation>
    <scope>NUCLEOTIDE SEQUENCE [LARGE SCALE GENOMIC DNA]</scope>
    <source>
        <strain evidence="3">03-8</strain>
    </source>
</reference>
<dbReference type="Pfam" id="PF06985">
    <property type="entry name" value="HET"/>
    <property type="match status" value="1"/>
</dbReference>
<feature type="domain" description="Heterokaryon incompatibility" evidence="2">
    <location>
        <begin position="93"/>
        <end position="196"/>
    </location>
</feature>
<dbReference type="AlphaFoldDB" id="A0A194VYC6"/>
<evidence type="ECO:0000256" key="1">
    <source>
        <dbReference type="SAM" id="MobiDB-lite"/>
    </source>
</evidence>
<feature type="region of interest" description="Disordered" evidence="1">
    <location>
        <begin position="1"/>
        <end position="24"/>
    </location>
</feature>
<accession>A0A194VYC6</accession>
<keyword evidence="4" id="KW-1185">Reference proteome</keyword>
<dbReference type="EMBL" id="CM003102">
    <property type="protein sequence ID" value="KUI69224.1"/>
    <property type="molecule type" value="Genomic_DNA"/>
</dbReference>
<dbReference type="InterPro" id="IPR010730">
    <property type="entry name" value="HET"/>
</dbReference>
<dbReference type="Proteomes" id="UP000078559">
    <property type="component" value="Chromosome 5"/>
</dbReference>
<evidence type="ECO:0000313" key="4">
    <source>
        <dbReference type="Proteomes" id="UP000078559"/>
    </source>
</evidence>
<organism evidence="3 4">
    <name type="scientific">Cytospora mali</name>
    <name type="common">Apple Valsa canker fungus</name>
    <name type="synonym">Valsa mali</name>
    <dbReference type="NCBI Taxonomy" id="578113"/>
    <lineage>
        <taxon>Eukaryota</taxon>
        <taxon>Fungi</taxon>
        <taxon>Dikarya</taxon>
        <taxon>Ascomycota</taxon>
        <taxon>Pezizomycotina</taxon>
        <taxon>Sordariomycetes</taxon>
        <taxon>Sordariomycetidae</taxon>
        <taxon>Diaporthales</taxon>
        <taxon>Cytosporaceae</taxon>
        <taxon>Cytospora</taxon>
    </lineage>
</organism>